<dbReference type="SUPFAM" id="SSF52540">
    <property type="entry name" value="P-loop containing nucleoside triphosphate hydrolases"/>
    <property type="match status" value="1"/>
</dbReference>
<dbReference type="Proteomes" id="UP000177507">
    <property type="component" value="Unassembled WGS sequence"/>
</dbReference>
<evidence type="ECO:0000256" key="1">
    <source>
        <dbReference type="ARBA" id="ARBA00022679"/>
    </source>
</evidence>
<evidence type="ECO:0000313" key="5">
    <source>
        <dbReference type="EMBL" id="OGN05413.1"/>
    </source>
</evidence>
<evidence type="ECO:0000256" key="4">
    <source>
        <dbReference type="ARBA" id="ARBA00022777"/>
    </source>
</evidence>
<dbReference type="Pfam" id="PF00406">
    <property type="entry name" value="ADK"/>
    <property type="match status" value="1"/>
</dbReference>
<dbReference type="EMBL" id="MGJI01000009">
    <property type="protein sequence ID" value="OGN05413.1"/>
    <property type="molecule type" value="Genomic_DNA"/>
</dbReference>
<sequence>MKNFEFPIFKTRTGQGRFALEDPIERHKYFEHKAGPEIEKLKDYLRTGTFVAILLGKKNSGKGTYTKLFMEAVGGDRVAHISIGDVVRSAHKDLEDNAKKAELIDFLNKKYRGFLTVEEVVNVILGRDTKTLLPTEAILALVEREIERVGRKAVFVDGFPRSIDQVSYSLYLRSIMGYRDDPDFLVFIDVPEAVIDERIKYRVICPKCQTPRSLKLLRTKEVGYNKDTGKFYLMCDNAACAKAIMVPKEGDELGIEAVRDRIEVDDKVMRTLLDLKGVPKILLRNSVPATSANETVDDYEITPAYKYEQDSGVVKITEEPWTVKDENGAEVYSLLPAAVAVSLIKQIAKVLNL</sequence>
<keyword evidence="4" id="KW-0418">Kinase</keyword>
<keyword evidence="3" id="KW-0547">Nucleotide-binding</keyword>
<evidence type="ECO:0000313" key="6">
    <source>
        <dbReference type="Proteomes" id="UP000177507"/>
    </source>
</evidence>
<dbReference type="AlphaFoldDB" id="A0A1F8EX29"/>
<dbReference type="Gene3D" id="3.40.50.300">
    <property type="entry name" value="P-loop containing nucleotide triphosphate hydrolases"/>
    <property type="match status" value="1"/>
</dbReference>
<gene>
    <name evidence="5" type="ORF">A2831_01600</name>
</gene>
<dbReference type="InterPro" id="IPR033690">
    <property type="entry name" value="Adenylat_kinase_CS"/>
</dbReference>
<accession>A0A1F8EX29</accession>
<organism evidence="5 6">
    <name type="scientific">Candidatus Yanofskybacteria bacterium RIFCSPHIGHO2_01_FULL_44_17</name>
    <dbReference type="NCBI Taxonomy" id="1802668"/>
    <lineage>
        <taxon>Bacteria</taxon>
        <taxon>Candidatus Yanofskyibacteriota</taxon>
    </lineage>
</organism>
<evidence type="ECO:0000256" key="3">
    <source>
        <dbReference type="ARBA" id="ARBA00022741"/>
    </source>
</evidence>
<dbReference type="GO" id="GO:0019205">
    <property type="term" value="F:nucleobase-containing compound kinase activity"/>
    <property type="evidence" value="ECO:0007669"/>
    <property type="project" value="InterPro"/>
</dbReference>
<name>A0A1F8EX29_9BACT</name>
<dbReference type="GO" id="GO:0009165">
    <property type="term" value="P:nucleotide biosynthetic process"/>
    <property type="evidence" value="ECO:0007669"/>
    <property type="project" value="UniProtKB-KW"/>
</dbReference>
<dbReference type="STRING" id="1802668.A2831_01600"/>
<dbReference type="PROSITE" id="PS00113">
    <property type="entry name" value="ADENYLATE_KINASE"/>
    <property type="match status" value="1"/>
</dbReference>
<keyword evidence="2" id="KW-0545">Nucleotide biosynthesis</keyword>
<protein>
    <recommendedName>
        <fullName evidence="7">Adenylate kinase</fullName>
    </recommendedName>
</protein>
<evidence type="ECO:0008006" key="7">
    <source>
        <dbReference type="Google" id="ProtNLM"/>
    </source>
</evidence>
<keyword evidence="1" id="KW-0808">Transferase</keyword>
<proteinExistence type="predicted"/>
<dbReference type="PANTHER" id="PTHR23359">
    <property type="entry name" value="NUCLEOTIDE KINASE"/>
    <property type="match status" value="1"/>
</dbReference>
<evidence type="ECO:0000256" key="2">
    <source>
        <dbReference type="ARBA" id="ARBA00022727"/>
    </source>
</evidence>
<reference evidence="5 6" key="1">
    <citation type="journal article" date="2016" name="Nat. Commun.">
        <title>Thousands of microbial genomes shed light on interconnected biogeochemical processes in an aquifer system.</title>
        <authorList>
            <person name="Anantharaman K."/>
            <person name="Brown C.T."/>
            <person name="Hug L.A."/>
            <person name="Sharon I."/>
            <person name="Castelle C.J."/>
            <person name="Probst A.J."/>
            <person name="Thomas B.C."/>
            <person name="Singh A."/>
            <person name="Wilkins M.J."/>
            <person name="Karaoz U."/>
            <person name="Brodie E.L."/>
            <person name="Williams K.H."/>
            <person name="Hubbard S.S."/>
            <person name="Banfield J.F."/>
        </authorList>
    </citation>
    <scope>NUCLEOTIDE SEQUENCE [LARGE SCALE GENOMIC DNA]</scope>
</reference>
<dbReference type="InterPro" id="IPR000850">
    <property type="entry name" value="Adenylat/UMP-CMP_kin"/>
</dbReference>
<dbReference type="InterPro" id="IPR027417">
    <property type="entry name" value="P-loop_NTPase"/>
</dbReference>
<dbReference type="GO" id="GO:0005524">
    <property type="term" value="F:ATP binding"/>
    <property type="evidence" value="ECO:0007669"/>
    <property type="project" value="InterPro"/>
</dbReference>
<comment type="caution">
    <text evidence="5">The sequence shown here is derived from an EMBL/GenBank/DDBJ whole genome shotgun (WGS) entry which is preliminary data.</text>
</comment>